<dbReference type="CDD" id="cd07995">
    <property type="entry name" value="TPK"/>
    <property type="match status" value="1"/>
</dbReference>
<dbReference type="Gene3D" id="3.40.50.10240">
    <property type="entry name" value="Thiamin pyrophosphokinase, catalytic domain"/>
    <property type="match status" value="1"/>
</dbReference>
<dbReference type="Pfam" id="PF04265">
    <property type="entry name" value="TPK_B1_binding"/>
    <property type="match status" value="1"/>
</dbReference>
<dbReference type="InterPro" id="IPR036759">
    <property type="entry name" value="TPK_catalytic_sf"/>
</dbReference>
<dbReference type="GO" id="GO:0004788">
    <property type="term" value="F:thiamine diphosphokinase activity"/>
    <property type="evidence" value="ECO:0007669"/>
    <property type="project" value="UniProtKB-UniRule"/>
</dbReference>
<evidence type="ECO:0000256" key="2">
    <source>
        <dbReference type="ARBA" id="ARBA00022741"/>
    </source>
</evidence>
<dbReference type="Proteomes" id="UP000598196">
    <property type="component" value="Unassembled WGS sequence"/>
</dbReference>
<dbReference type="PANTHER" id="PTHR41299">
    <property type="entry name" value="THIAMINE PYROPHOSPHOKINASE"/>
    <property type="match status" value="1"/>
</dbReference>
<protein>
    <recommendedName>
        <fullName evidence="5">Thiamine diphosphokinase</fullName>
        <ecNumber evidence="5">2.7.6.2</ecNumber>
    </recommendedName>
</protein>
<feature type="domain" description="Thiamin pyrophosphokinase thiamin-binding" evidence="6">
    <location>
        <begin position="134"/>
        <end position="207"/>
    </location>
</feature>
<dbReference type="Pfam" id="PF04263">
    <property type="entry name" value="TPK_catalytic"/>
    <property type="match status" value="1"/>
</dbReference>
<organism evidence="7 8">
    <name type="scientific">Gemmobacter aquaticus</name>
    <dbReference type="NCBI Taxonomy" id="490185"/>
    <lineage>
        <taxon>Bacteria</taxon>
        <taxon>Pseudomonadati</taxon>
        <taxon>Pseudomonadota</taxon>
        <taxon>Alphaproteobacteria</taxon>
        <taxon>Rhodobacterales</taxon>
        <taxon>Paracoccaceae</taxon>
        <taxon>Gemmobacter</taxon>
    </lineage>
</organism>
<evidence type="ECO:0000256" key="3">
    <source>
        <dbReference type="ARBA" id="ARBA00022777"/>
    </source>
</evidence>
<dbReference type="InterPro" id="IPR007373">
    <property type="entry name" value="Thiamin_PyroPKinase_B1-bd"/>
</dbReference>
<keyword evidence="2" id="KW-0547">Nucleotide-binding</keyword>
<gene>
    <name evidence="7" type="ORF">GCM10010991_16210</name>
</gene>
<dbReference type="PANTHER" id="PTHR41299:SF1">
    <property type="entry name" value="THIAMINE PYROPHOSPHOKINASE"/>
    <property type="match status" value="1"/>
</dbReference>
<keyword evidence="4" id="KW-0067">ATP-binding</keyword>
<evidence type="ECO:0000256" key="5">
    <source>
        <dbReference type="NCBIfam" id="TIGR01378"/>
    </source>
</evidence>
<dbReference type="InterPro" id="IPR053149">
    <property type="entry name" value="TPK"/>
</dbReference>
<dbReference type="NCBIfam" id="TIGR01378">
    <property type="entry name" value="thi_PPkinase"/>
    <property type="match status" value="1"/>
</dbReference>
<comment type="caution">
    <text evidence="7">The sequence shown here is derived from an EMBL/GenBank/DDBJ whole genome shotgun (WGS) entry which is preliminary data.</text>
</comment>
<proteinExistence type="predicted"/>
<keyword evidence="8" id="KW-1185">Reference proteome</keyword>
<reference evidence="7 8" key="1">
    <citation type="journal article" date="2014" name="Int. J. Syst. Evol. Microbiol.">
        <title>Complete genome sequence of Corynebacterium casei LMG S-19264T (=DSM 44701T), isolated from a smear-ripened cheese.</title>
        <authorList>
            <consortium name="US DOE Joint Genome Institute (JGI-PGF)"/>
            <person name="Walter F."/>
            <person name="Albersmeier A."/>
            <person name="Kalinowski J."/>
            <person name="Ruckert C."/>
        </authorList>
    </citation>
    <scope>NUCLEOTIDE SEQUENCE [LARGE SCALE GENOMIC DNA]</scope>
    <source>
        <strain evidence="7 8">CGMCC 1.7029</strain>
    </source>
</reference>
<dbReference type="EMBL" id="BMLP01000002">
    <property type="protein sequence ID" value="GGO30909.1"/>
    <property type="molecule type" value="Genomic_DNA"/>
</dbReference>
<evidence type="ECO:0000313" key="8">
    <source>
        <dbReference type="Proteomes" id="UP000598196"/>
    </source>
</evidence>
<dbReference type="OrthoDB" id="7057856at2"/>
<evidence type="ECO:0000256" key="1">
    <source>
        <dbReference type="ARBA" id="ARBA00022679"/>
    </source>
</evidence>
<dbReference type="AlphaFoldDB" id="A0A918DCK3"/>
<dbReference type="GO" id="GO:0016301">
    <property type="term" value="F:kinase activity"/>
    <property type="evidence" value="ECO:0007669"/>
    <property type="project" value="UniProtKB-KW"/>
</dbReference>
<evidence type="ECO:0000259" key="6">
    <source>
        <dbReference type="SMART" id="SM00983"/>
    </source>
</evidence>
<evidence type="ECO:0000256" key="4">
    <source>
        <dbReference type="ARBA" id="ARBA00022840"/>
    </source>
</evidence>
<dbReference type="GO" id="GO:0006772">
    <property type="term" value="P:thiamine metabolic process"/>
    <property type="evidence" value="ECO:0007669"/>
    <property type="project" value="UniProtKB-UniRule"/>
</dbReference>
<evidence type="ECO:0000313" key="7">
    <source>
        <dbReference type="EMBL" id="GGO30909.1"/>
    </source>
</evidence>
<dbReference type="SMART" id="SM00983">
    <property type="entry name" value="TPK_B1_binding"/>
    <property type="match status" value="1"/>
</dbReference>
<keyword evidence="1" id="KW-0808">Transferase</keyword>
<sequence>MNGHFVVSDAGITLVAGGPVDRTTLRMALKHAPMLVAADGGADRALRHGAEPIAVIGDLDSISDAARTRLGAGRLHHVAEQETTDLDKCLRSIKARFILAIGVTGGRLDHALAALSSLLRYQKAGGAPCIVIAGRDVIFAAPRSLALRLPVGERISLFPMAAITGRSTGLRWPIDGLTLAPDGRIGTSNEVQDRRVTLDFDGDGMLVILPRRSLRMVIAALA</sequence>
<dbReference type="InterPro" id="IPR007371">
    <property type="entry name" value="TPK_catalytic"/>
</dbReference>
<dbReference type="SUPFAM" id="SSF63862">
    <property type="entry name" value="Thiamin pyrophosphokinase, substrate-binding domain"/>
    <property type="match status" value="1"/>
</dbReference>
<dbReference type="GO" id="GO:0030975">
    <property type="term" value="F:thiamine binding"/>
    <property type="evidence" value="ECO:0007669"/>
    <property type="project" value="InterPro"/>
</dbReference>
<dbReference type="GO" id="GO:0005524">
    <property type="term" value="F:ATP binding"/>
    <property type="evidence" value="ECO:0007669"/>
    <property type="project" value="UniProtKB-KW"/>
</dbReference>
<dbReference type="SUPFAM" id="SSF63999">
    <property type="entry name" value="Thiamin pyrophosphokinase, catalytic domain"/>
    <property type="match status" value="1"/>
</dbReference>
<dbReference type="RefSeq" id="WP_146286562.1">
    <property type="nucleotide sequence ID" value="NZ_BMLP01000002.1"/>
</dbReference>
<accession>A0A918DCK3</accession>
<dbReference type="InterPro" id="IPR006282">
    <property type="entry name" value="Thi_PPkinase"/>
</dbReference>
<dbReference type="GO" id="GO:0009229">
    <property type="term" value="P:thiamine diphosphate biosynthetic process"/>
    <property type="evidence" value="ECO:0007669"/>
    <property type="project" value="InterPro"/>
</dbReference>
<dbReference type="EC" id="2.7.6.2" evidence="5"/>
<name>A0A918DCK3_9RHOB</name>
<dbReference type="InterPro" id="IPR036371">
    <property type="entry name" value="TPK_B1-bd_sf"/>
</dbReference>
<keyword evidence="3" id="KW-0418">Kinase</keyword>